<dbReference type="InterPro" id="IPR012312">
    <property type="entry name" value="Hemerythrin-like"/>
</dbReference>
<evidence type="ECO:0000313" key="4">
    <source>
        <dbReference type="Proteomes" id="UP000180246"/>
    </source>
</evidence>
<dbReference type="AlphaFoldDB" id="A0A1S2N8G7"/>
<dbReference type="PANTHER" id="PTHR35585">
    <property type="entry name" value="HHE DOMAIN PROTEIN (AFU_ORTHOLOGUE AFUA_4G00730)"/>
    <property type="match status" value="1"/>
</dbReference>
<feature type="domain" description="Hemerythrin-like" evidence="2">
    <location>
        <begin position="10"/>
        <end position="124"/>
    </location>
</feature>
<comment type="caution">
    <text evidence="3">The sequence shown here is derived from an EMBL/GenBank/DDBJ whole genome shotgun (WGS) entry which is preliminary data.</text>
</comment>
<sequence length="200" mass="22380">MNLKQLSPSITDMIRFDHSHVMVTFHQYSKDKSPTVKKALADTICDGLEIHATLEEEIFYPVMRRRDGSEPFIHEAEPEHDEMRRLIAELRATSGADPRHDDLVMELMRDVMHHVAEEETKLLPDAEAILGKQRLAEMGAEMTRRRMQLVGPKAGKLAKEHLVGFSGSTAAMVVGVAGALLAAFALKPKKNTWKTQPANT</sequence>
<feature type="transmembrane region" description="Helical" evidence="1">
    <location>
        <begin position="162"/>
        <end position="186"/>
    </location>
</feature>
<evidence type="ECO:0000313" key="3">
    <source>
        <dbReference type="EMBL" id="OIJ41371.1"/>
    </source>
</evidence>
<dbReference type="EMBL" id="JRYB01000001">
    <property type="protein sequence ID" value="OIJ41371.1"/>
    <property type="molecule type" value="Genomic_DNA"/>
</dbReference>
<dbReference type="RefSeq" id="WP_083415432.1">
    <property type="nucleotide sequence ID" value="NZ_CAUQYF010000071.1"/>
</dbReference>
<accession>A0A1S2N8G7</accession>
<dbReference type="PANTHER" id="PTHR35585:SF1">
    <property type="entry name" value="HHE DOMAIN PROTEIN (AFU_ORTHOLOGUE AFUA_4G00730)"/>
    <property type="match status" value="1"/>
</dbReference>
<dbReference type="CDD" id="cd12108">
    <property type="entry name" value="Hr-like"/>
    <property type="match status" value="1"/>
</dbReference>
<keyword evidence="1" id="KW-0472">Membrane</keyword>
<dbReference type="Pfam" id="PF01814">
    <property type="entry name" value="Hemerythrin"/>
    <property type="match status" value="1"/>
</dbReference>
<proteinExistence type="predicted"/>
<evidence type="ECO:0000259" key="2">
    <source>
        <dbReference type="Pfam" id="PF01814"/>
    </source>
</evidence>
<dbReference type="Proteomes" id="UP000180246">
    <property type="component" value="Unassembled WGS sequence"/>
</dbReference>
<dbReference type="Gene3D" id="1.20.120.520">
    <property type="entry name" value="nmb1532 protein domain like"/>
    <property type="match status" value="1"/>
</dbReference>
<organism evidence="3 4">
    <name type="scientific">Massilia timonae</name>
    <dbReference type="NCBI Taxonomy" id="47229"/>
    <lineage>
        <taxon>Bacteria</taxon>
        <taxon>Pseudomonadati</taxon>
        <taxon>Pseudomonadota</taxon>
        <taxon>Betaproteobacteria</taxon>
        <taxon>Burkholderiales</taxon>
        <taxon>Oxalobacteraceae</taxon>
        <taxon>Telluria group</taxon>
        <taxon>Massilia</taxon>
    </lineage>
</organism>
<reference evidence="3 4" key="1">
    <citation type="submission" date="2014-10" db="EMBL/GenBank/DDBJ databases">
        <authorList>
            <person name="Seo M.-J."/>
            <person name="Seok Y.J."/>
            <person name="Cha I.-T."/>
        </authorList>
    </citation>
    <scope>NUCLEOTIDE SEQUENCE [LARGE SCALE GENOMIC DNA]</scope>
    <source>
        <strain evidence="3 4">NEU</strain>
    </source>
</reference>
<name>A0A1S2N8G7_9BURK</name>
<gene>
    <name evidence="3" type="ORF">LO55_3912</name>
</gene>
<protein>
    <submittedName>
        <fullName evidence="3">Hemerythrin HHE cation binding domain protein</fullName>
    </submittedName>
</protein>
<keyword evidence="1" id="KW-1133">Transmembrane helix</keyword>
<evidence type="ECO:0000256" key="1">
    <source>
        <dbReference type="SAM" id="Phobius"/>
    </source>
</evidence>
<keyword evidence="1" id="KW-0812">Transmembrane</keyword>